<dbReference type="EMBL" id="JBHTAX010000001">
    <property type="protein sequence ID" value="MFC7190341.1"/>
    <property type="molecule type" value="Genomic_DNA"/>
</dbReference>
<feature type="region of interest" description="Disordered" evidence="1">
    <location>
        <begin position="113"/>
        <end position="202"/>
    </location>
</feature>
<organism evidence="3 4">
    <name type="scientific">Halocatena marina</name>
    <dbReference type="NCBI Taxonomy" id="2934937"/>
    <lineage>
        <taxon>Archaea</taxon>
        <taxon>Methanobacteriati</taxon>
        <taxon>Methanobacteriota</taxon>
        <taxon>Stenosarchaea group</taxon>
        <taxon>Halobacteria</taxon>
        <taxon>Halobacteriales</taxon>
        <taxon>Natronomonadaceae</taxon>
        <taxon>Halocatena</taxon>
    </lineage>
</organism>
<dbReference type="SUPFAM" id="SSF50249">
    <property type="entry name" value="Nucleic acid-binding proteins"/>
    <property type="match status" value="2"/>
</dbReference>
<name>A0ABD5YM85_9EURY</name>
<dbReference type="CDD" id="cd04487">
    <property type="entry name" value="RecJ_OBF2_like"/>
    <property type="match status" value="1"/>
</dbReference>
<dbReference type="Pfam" id="PF01336">
    <property type="entry name" value="tRNA_anti-codon"/>
    <property type="match status" value="1"/>
</dbReference>
<dbReference type="InterPro" id="IPR003029">
    <property type="entry name" value="S1_domain"/>
</dbReference>
<keyword evidence="4" id="KW-1185">Reference proteome</keyword>
<sequence length="697" mass="76030">MSEQIVTGNSLEDQIGNLHKEDVVLDFAGKRPDQLIVGCYYRGTVDGYADFGVFVNLGEHVTGLLHRSELPTRLESLDWDIGDSVYAQVKNVRDNGNVDLGWSLRRAESEFRGNFVHDPEGTLDPEDLDDSTETAKLQSKPESESESETDDRAMADASVDSRADSVQEAHASEAIVKTEQEQEQGPEPDVERKRAQSSSADLKRAEIEALEENVGNVVRLEGIVTDARQTSGPTVFSLQDETGTVDCAAFEGAGVRAYPGVDAGDYVCIDGEVRERRGELQIETEQLVVLEDEAAATVSDRMEDAIMAEAAVDTVEPLVPDPAVEAVLDTVREAATAIRRAVIESRPIVVRHEATVDGYLAGAAIERAVLPLIKNEQTSADAVYHHFDRRPLDGAYDMDDATNDVTSLLAAHDRHQQKHPLFVFAATGSTRDSLDGFELLRIYDADAIVVDGETGDAAVADAVRTIANPELAGSDAETSSTAIATAIAAHVNTDVRDDLGHLPAASFWENTPDVYADLADERGYNAEETKNLREAIALEAYYQSYDGKRELVSDLLFADDTSGLREKVSEQFREKLAREVETAEENLDRRSEGGVAFAVLDTNSFTHRFDFPSTELLLDEVHRRNRDGTFVTLGVGEDEITIRSTTPVDISDVVQQLEDAVPNAGVTARDGHGRIEFVVGERKRVLEAAIDAIANAV</sequence>
<protein>
    <submittedName>
        <fullName evidence="3">OB-fold nucleic acid binding domain-containing protein</fullName>
    </submittedName>
</protein>
<dbReference type="Gene3D" id="2.40.50.140">
    <property type="entry name" value="Nucleic acid-binding proteins"/>
    <property type="match status" value="1"/>
</dbReference>
<evidence type="ECO:0000313" key="3">
    <source>
        <dbReference type="EMBL" id="MFC7190341.1"/>
    </source>
</evidence>
<proteinExistence type="predicted"/>
<dbReference type="InterPro" id="IPR012340">
    <property type="entry name" value="NA-bd_OB-fold"/>
</dbReference>
<dbReference type="SMART" id="SM00316">
    <property type="entry name" value="S1"/>
    <property type="match status" value="1"/>
</dbReference>
<evidence type="ECO:0000259" key="2">
    <source>
        <dbReference type="PROSITE" id="PS50126"/>
    </source>
</evidence>
<dbReference type="InterPro" id="IPR038763">
    <property type="entry name" value="DHH_sf"/>
</dbReference>
<dbReference type="Proteomes" id="UP001596417">
    <property type="component" value="Unassembled WGS sequence"/>
</dbReference>
<comment type="caution">
    <text evidence="3">The sequence shown here is derived from an EMBL/GenBank/DDBJ whole genome shotgun (WGS) entry which is preliminary data.</text>
</comment>
<feature type="compositionally biased region" description="Basic and acidic residues" evidence="1">
    <location>
        <begin position="150"/>
        <end position="180"/>
    </location>
</feature>
<gene>
    <name evidence="3" type="ORF">ACFQL7_11075</name>
</gene>
<dbReference type="AlphaFoldDB" id="A0ABD5YM85"/>
<dbReference type="RefSeq" id="WP_264556133.1">
    <property type="nucleotide sequence ID" value="NZ_CP109979.1"/>
</dbReference>
<dbReference type="PROSITE" id="PS50126">
    <property type="entry name" value="S1"/>
    <property type="match status" value="1"/>
</dbReference>
<dbReference type="SUPFAM" id="SSF64182">
    <property type="entry name" value="DHH phosphoesterases"/>
    <property type="match status" value="1"/>
</dbReference>
<evidence type="ECO:0000313" key="4">
    <source>
        <dbReference type="Proteomes" id="UP001596417"/>
    </source>
</evidence>
<dbReference type="GeneID" id="76199939"/>
<reference evidence="3 4" key="1">
    <citation type="journal article" date="2019" name="Int. J. Syst. Evol. Microbiol.">
        <title>The Global Catalogue of Microorganisms (GCM) 10K type strain sequencing project: providing services to taxonomists for standard genome sequencing and annotation.</title>
        <authorList>
            <consortium name="The Broad Institute Genomics Platform"/>
            <consortium name="The Broad Institute Genome Sequencing Center for Infectious Disease"/>
            <person name="Wu L."/>
            <person name="Ma J."/>
        </authorList>
    </citation>
    <scope>NUCLEOTIDE SEQUENCE [LARGE SCALE GENOMIC DNA]</scope>
    <source>
        <strain evidence="3 4">RDMS1</strain>
    </source>
</reference>
<evidence type="ECO:0000256" key="1">
    <source>
        <dbReference type="SAM" id="MobiDB-lite"/>
    </source>
</evidence>
<feature type="compositionally biased region" description="Acidic residues" evidence="1">
    <location>
        <begin position="121"/>
        <end position="132"/>
    </location>
</feature>
<feature type="domain" description="S1 motif" evidence="2">
    <location>
        <begin position="38"/>
        <end position="105"/>
    </location>
</feature>
<accession>A0ABD5YM85</accession>
<dbReference type="Gene3D" id="2.40.50.1010">
    <property type="match status" value="1"/>
</dbReference>
<dbReference type="Pfam" id="PF00575">
    <property type="entry name" value="S1"/>
    <property type="match status" value="1"/>
</dbReference>
<dbReference type="InterPro" id="IPR004365">
    <property type="entry name" value="NA-bd_OB_tRNA"/>
</dbReference>